<comment type="caution">
    <text evidence="3">The sequence shown here is derived from an EMBL/GenBank/DDBJ whole genome shotgun (WGS) entry which is preliminary data.</text>
</comment>
<dbReference type="Proteomes" id="UP001549363">
    <property type="component" value="Unassembled WGS sequence"/>
</dbReference>
<evidence type="ECO:0000313" key="4">
    <source>
        <dbReference type="Proteomes" id="UP001549363"/>
    </source>
</evidence>
<reference evidence="3 4" key="1">
    <citation type="submission" date="2024-06" db="EMBL/GenBank/DDBJ databases">
        <title>Sorghum-associated microbial communities from plants grown in Nebraska, USA.</title>
        <authorList>
            <person name="Schachtman D."/>
        </authorList>
    </citation>
    <scope>NUCLEOTIDE SEQUENCE [LARGE SCALE GENOMIC DNA]</scope>
    <source>
        <strain evidence="3 4">736</strain>
    </source>
</reference>
<evidence type="ECO:0000313" key="3">
    <source>
        <dbReference type="EMBL" id="MET4561938.1"/>
    </source>
</evidence>
<proteinExistence type="predicted"/>
<dbReference type="Gene3D" id="3.90.220.20">
    <property type="entry name" value="DNA methylase specificity domains"/>
    <property type="match status" value="1"/>
</dbReference>
<dbReference type="RefSeq" id="WP_107924700.1">
    <property type="nucleotide sequence ID" value="NZ_JBEPSB010000015.1"/>
</dbReference>
<evidence type="ECO:0000256" key="1">
    <source>
        <dbReference type="ARBA" id="ARBA00022747"/>
    </source>
</evidence>
<gene>
    <name evidence="3" type="ORF">ABIA69_003108</name>
</gene>
<evidence type="ECO:0008006" key="5">
    <source>
        <dbReference type="Google" id="ProtNLM"/>
    </source>
</evidence>
<protein>
    <recommendedName>
        <fullName evidence="5">Type I restriction modification DNA specificity domain-containing protein</fullName>
    </recommendedName>
</protein>
<sequence length="198" mass="23122">MIKRYRLNEIVLIVAGLSAPNMHYFSNIKRFKYVKVPAKTIILAKNGMSSTEKNIYQCETEVCIKNDIVAIIPDESIILSDYLLYFLKWYQLSNDWQHLYYATVDLPEIEVQTEIVQFLNALQLLMKNKEALITAVEGLPQHFSNISLQVENHTSDLHRGFNQAQNCYNSLLHKVFKGDFFKEIQETHFSIERLCEIK</sequence>
<name>A0ABV2PLX0_9BACI</name>
<dbReference type="EMBL" id="JBEPSB010000015">
    <property type="protein sequence ID" value="MET4561938.1"/>
    <property type="molecule type" value="Genomic_DNA"/>
</dbReference>
<keyword evidence="2" id="KW-0238">DNA-binding</keyword>
<organism evidence="3 4">
    <name type="scientific">Lysinibacillus parviboronicapiens</name>
    <dbReference type="NCBI Taxonomy" id="436516"/>
    <lineage>
        <taxon>Bacteria</taxon>
        <taxon>Bacillati</taxon>
        <taxon>Bacillota</taxon>
        <taxon>Bacilli</taxon>
        <taxon>Bacillales</taxon>
        <taxon>Bacillaceae</taxon>
        <taxon>Lysinibacillus</taxon>
    </lineage>
</organism>
<keyword evidence="1" id="KW-0680">Restriction system</keyword>
<evidence type="ECO:0000256" key="2">
    <source>
        <dbReference type="ARBA" id="ARBA00023125"/>
    </source>
</evidence>
<dbReference type="InterPro" id="IPR044946">
    <property type="entry name" value="Restrct_endonuc_typeI_TRD_sf"/>
</dbReference>
<dbReference type="SUPFAM" id="SSF116734">
    <property type="entry name" value="DNA methylase specificity domain"/>
    <property type="match status" value="1"/>
</dbReference>
<accession>A0ABV2PLX0</accession>
<keyword evidence="4" id="KW-1185">Reference proteome</keyword>